<evidence type="ECO:0000256" key="2">
    <source>
        <dbReference type="ARBA" id="ARBA00023125"/>
    </source>
</evidence>
<protein>
    <submittedName>
        <fullName evidence="5">Glycerol-3-phosphate regulon repressor</fullName>
    </submittedName>
</protein>
<feature type="domain" description="HTH deoR-type" evidence="4">
    <location>
        <begin position="3"/>
        <end position="58"/>
    </location>
</feature>
<dbReference type="InterPro" id="IPR036388">
    <property type="entry name" value="WH-like_DNA-bd_sf"/>
</dbReference>
<gene>
    <name evidence="5" type="primary">glpR_3</name>
    <name evidence="5" type="ORF">LOM8899_02765</name>
</gene>
<dbReference type="PROSITE" id="PS00894">
    <property type="entry name" value="HTH_DEOR_1"/>
    <property type="match status" value="1"/>
</dbReference>
<dbReference type="PANTHER" id="PTHR30363">
    <property type="entry name" value="HTH-TYPE TRANSCRIPTIONAL REGULATOR SRLR-RELATED"/>
    <property type="match status" value="1"/>
</dbReference>
<dbReference type="InterPro" id="IPR036390">
    <property type="entry name" value="WH_DNA-bd_sf"/>
</dbReference>
<dbReference type="Gene3D" id="1.10.10.10">
    <property type="entry name" value="Winged helix-like DNA-binding domain superfamily/Winged helix DNA-binding domain"/>
    <property type="match status" value="1"/>
</dbReference>
<dbReference type="Gene3D" id="3.40.50.1360">
    <property type="match status" value="1"/>
</dbReference>
<evidence type="ECO:0000256" key="1">
    <source>
        <dbReference type="ARBA" id="ARBA00023015"/>
    </source>
</evidence>
<dbReference type="InterPro" id="IPR050313">
    <property type="entry name" value="Carb_Metab_HTH_regulators"/>
</dbReference>
<sequence length="247" mass="26052">MKPKDRQREIVELVDHRGEASVDDLALAFDVSPETIRRDLAVLAEAGALQKVHGAARRMRFLGEGSFAERMMDHAGAKAEIARKLIAHIRPGETILMDTGTTTLAASAALASVPGLTVVTNSVRIAQAMGGAEVLLLGGRYRADNGQTVGPETIAQIAQFQADAAVLTVTAIDEAAGAMDADLEEAQIARAMRNHARRCIVLAHGAKFGKSAAHRICPLSEMDVLVCDVLPEPSFVAAVAEHGGTVC</sequence>
<keyword evidence="6" id="KW-1185">Reference proteome</keyword>
<organism evidence="5 6">
    <name type="scientific">Flavimaricola marinus</name>
    <dbReference type="NCBI Taxonomy" id="1819565"/>
    <lineage>
        <taxon>Bacteria</taxon>
        <taxon>Pseudomonadati</taxon>
        <taxon>Pseudomonadota</taxon>
        <taxon>Alphaproteobacteria</taxon>
        <taxon>Rhodobacterales</taxon>
        <taxon>Paracoccaceae</taxon>
        <taxon>Flavimaricola</taxon>
    </lineage>
</organism>
<proteinExistence type="predicted"/>
<name>A0A238LIA4_9RHOB</name>
<dbReference type="OrthoDB" id="9816363at2"/>
<dbReference type="GO" id="GO:0003700">
    <property type="term" value="F:DNA-binding transcription factor activity"/>
    <property type="evidence" value="ECO:0007669"/>
    <property type="project" value="InterPro"/>
</dbReference>
<reference evidence="5 6" key="1">
    <citation type="submission" date="2017-05" db="EMBL/GenBank/DDBJ databases">
        <authorList>
            <person name="Song R."/>
            <person name="Chenine A.L."/>
            <person name="Ruprecht R.M."/>
        </authorList>
    </citation>
    <scope>NUCLEOTIDE SEQUENCE [LARGE SCALE GENOMIC DNA]</scope>
    <source>
        <strain evidence="5 6">CECT 8899</strain>
    </source>
</reference>
<keyword evidence="1" id="KW-0805">Transcription regulation</keyword>
<dbReference type="SUPFAM" id="SSF100950">
    <property type="entry name" value="NagB/RpiA/CoA transferase-like"/>
    <property type="match status" value="1"/>
</dbReference>
<dbReference type="AlphaFoldDB" id="A0A238LIA4"/>
<evidence type="ECO:0000256" key="3">
    <source>
        <dbReference type="ARBA" id="ARBA00023163"/>
    </source>
</evidence>
<dbReference type="SMART" id="SM01134">
    <property type="entry name" value="DeoRC"/>
    <property type="match status" value="1"/>
</dbReference>
<dbReference type="SMART" id="SM00420">
    <property type="entry name" value="HTH_DEOR"/>
    <property type="match status" value="1"/>
</dbReference>
<dbReference type="InterPro" id="IPR018356">
    <property type="entry name" value="Tscrpt_reg_HTH_DeoR_CS"/>
</dbReference>
<dbReference type="Pfam" id="PF00455">
    <property type="entry name" value="DeoRC"/>
    <property type="match status" value="1"/>
</dbReference>
<evidence type="ECO:0000259" key="4">
    <source>
        <dbReference type="PROSITE" id="PS51000"/>
    </source>
</evidence>
<dbReference type="PROSITE" id="PS51000">
    <property type="entry name" value="HTH_DEOR_2"/>
    <property type="match status" value="1"/>
</dbReference>
<dbReference type="InterPro" id="IPR001034">
    <property type="entry name" value="DeoR_HTH"/>
</dbReference>
<dbReference type="PRINTS" id="PR00037">
    <property type="entry name" value="HTHLACR"/>
</dbReference>
<accession>A0A238LIA4</accession>
<dbReference type="GO" id="GO:0003677">
    <property type="term" value="F:DNA binding"/>
    <property type="evidence" value="ECO:0007669"/>
    <property type="project" value="UniProtKB-KW"/>
</dbReference>
<keyword evidence="2" id="KW-0238">DNA-binding</keyword>
<dbReference type="Proteomes" id="UP000201613">
    <property type="component" value="Unassembled WGS sequence"/>
</dbReference>
<evidence type="ECO:0000313" key="5">
    <source>
        <dbReference type="EMBL" id="SMY08610.1"/>
    </source>
</evidence>
<dbReference type="RefSeq" id="WP_093992996.1">
    <property type="nucleotide sequence ID" value="NZ_FXZK01000005.1"/>
</dbReference>
<evidence type="ECO:0000313" key="6">
    <source>
        <dbReference type="Proteomes" id="UP000201613"/>
    </source>
</evidence>
<dbReference type="PANTHER" id="PTHR30363:SF44">
    <property type="entry name" value="AGA OPERON TRANSCRIPTIONAL REPRESSOR-RELATED"/>
    <property type="match status" value="1"/>
</dbReference>
<dbReference type="InterPro" id="IPR037171">
    <property type="entry name" value="NagB/RpiA_transferase-like"/>
</dbReference>
<dbReference type="Pfam" id="PF08220">
    <property type="entry name" value="HTH_DeoR"/>
    <property type="match status" value="1"/>
</dbReference>
<dbReference type="SUPFAM" id="SSF46785">
    <property type="entry name" value="Winged helix' DNA-binding domain"/>
    <property type="match status" value="1"/>
</dbReference>
<dbReference type="EMBL" id="FXZK01000005">
    <property type="protein sequence ID" value="SMY08610.1"/>
    <property type="molecule type" value="Genomic_DNA"/>
</dbReference>
<keyword evidence="3" id="KW-0804">Transcription</keyword>
<dbReference type="InterPro" id="IPR014036">
    <property type="entry name" value="DeoR-like_C"/>
</dbReference>